<evidence type="ECO:0000256" key="1">
    <source>
        <dbReference type="ARBA" id="ARBA00006987"/>
    </source>
</evidence>
<dbReference type="PANTHER" id="PTHR42928">
    <property type="entry name" value="TRICARBOXYLATE-BINDING PROTEIN"/>
    <property type="match status" value="1"/>
</dbReference>
<evidence type="ECO:0000313" key="4">
    <source>
        <dbReference type="Proteomes" id="UP000264036"/>
    </source>
</evidence>
<comment type="similarity">
    <text evidence="1">Belongs to the UPF0065 (bug) family.</text>
</comment>
<dbReference type="CDD" id="cd07012">
    <property type="entry name" value="PBP2_Bug_TTT"/>
    <property type="match status" value="1"/>
</dbReference>
<accession>A0A356LHD5</accession>
<comment type="caution">
    <text evidence="3">The sequence shown here is derived from an EMBL/GenBank/DDBJ whole genome shotgun (WGS) entry which is preliminary data.</text>
</comment>
<dbReference type="AlphaFoldDB" id="A0A356LHD5"/>
<evidence type="ECO:0000313" key="3">
    <source>
        <dbReference type="EMBL" id="HBP30386.1"/>
    </source>
</evidence>
<dbReference type="SUPFAM" id="SSF53850">
    <property type="entry name" value="Periplasmic binding protein-like II"/>
    <property type="match status" value="1"/>
</dbReference>
<reference evidence="3 4" key="1">
    <citation type="journal article" date="2018" name="Nat. Biotechnol.">
        <title>A standardized bacterial taxonomy based on genome phylogeny substantially revises the tree of life.</title>
        <authorList>
            <person name="Parks D.H."/>
            <person name="Chuvochina M."/>
            <person name="Waite D.W."/>
            <person name="Rinke C."/>
            <person name="Skarshewski A."/>
            <person name="Chaumeil P.A."/>
            <person name="Hugenholtz P."/>
        </authorList>
    </citation>
    <scope>NUCLEOTIDE SEQUENCE [LARGE SCALE GENOMIC DNA]</scope>
    <source>
        <strain evidence="3">UBA10707</strain>
    </source>
</reference>
<name>A0A356LHD5_9BURK</name>
<dbReference type="Proteomes" id="UP000264036">
    <property type="component" value="Unassembled WGS sequence"/>
</dbReference>
<keyword evidence="2" id="KW-0732">Signal</keyword>
<proteinExistence type="inferred from homology"/>
<gene>
    <name evidence="3" type="ORF">DD666_13315</name>
</gene>
<dbReference type="Gene3D" id="3.40.190.150">
    <property type="entry name" value="Bordetella uptake gene, domain 1"/>
    <property type="match status" value="1"/>
</dbReference>
<evidence type="ECO:0000256" key="2">
    <source>
        <dbReference type="SAM" id="SignalP"/>
    </source>
</evidence>
<dbReference type="Pfam" id="PF03401">
    <property type="entry name" value="TctC"/>
    <property type="match status" value="1"/>
</dbReference>
<feature type="signal peptide" evidence="2">
    <location>
        <begin position="1"/>
        <end position="24"/>
    </location>
</feature>
<dbReference type="EMBL" id="DOEK01000029">
    <property type="protein sequence ID" value="HBP30386.1"/>
    <property type="molecule type" value="Genomic_DNA"/>
</dbReference>
<dbReference type="Gene3D" id="3.40.190.10">
    <property type="entry name" value="Periplasmic binding protein-like II"/>
    <property type="match status" value="1"/>
</dbReference>
<sequence>MLKRTIATIIATAILGIAPGLASAAYPDQPIRLIVPFAPGGSTDILGRLLAEAMRPVLGQVIVVENKPGAGGNIGGHFVAKAKPDGYTVLLAAAGPTVINPSLYTEMNYSPGKDLVPVTALTREHNLMVVNPEIPAKNLKEFITYAKNHPQTLSIGSPGAGSPAHLAGELLNKMAGLKMQHVPYKGSGPAISDLLANHIIVMIDNMPPLLPHVLSGKLHALGVPSSKRAEALPNVPTFEEQGINGYVIMAWKGLMVPKGTPEPIVRALHDAAIQVLKRPDIRKRLTELGAEPEGNTPEAFAKQISEETRWWADMIKQTNVSVN</sequence>
<organism evidence="3 4">
    <name type="scientific">Advenella kashmirensis</name>
    <dbReference type="NCBI Taxonomy" id="310575"/>
    <lineage>
        <taxon>Bacteria</taxon>
        <taxon>Pseudomonadati</taxon>
        <taxon>Pseudomonadota</taxon>
        <taxon>Betaproteobacteria</taxon>
        <taxon>Burkholderiales</taxon>
        <taxon>Alcaligenaceae</taxon>
    </lineage>
</organism>
<protein>
    <submittedName>
        <fullName evidence="3">LacI family transcriptional regulator</fullName>
    </submittedName>
</protein>
<dbReference type="InterPro" id="IPR042100">
    <property type="entry name" value="Bug_dom1"/>
</dbReference>
<dbReference type="InterPro" id="IPR005064">
    <property type="entry name" value="BUG"/>
</dbReference>
<dbReference type="PIRSF" id="PIRSF017082">
    <property type="entry name" value="YflP"/>
    <property type="match status" value="1"/>
</dbReference>
<dbReference type="PANTHER" id="PTHR42928:SF5">
    <property type="entry name" value="BLR1237 PROTEIN"/>
    <property type="match status" value="1"/>
</dbReference>
<feature type="chain" id="PRO_5016934258" evidence="2">
    <location>
        <begin position="25"/>
        <end position="323"/>
    </location>
</feature>